<feature type="region of interest" description="Disordered" evidence="1">
    <location>
        <begin position="99"/>
        <end position="118"/>
    </location>
</feature>
<accession>A0A1H8ARE9</accession>
<dbReference type="Proteomes" id="UP000198953">
    <property type="component" value="Unassembled WGS sequence"/>
</dbReference>
<evidence type="ECO:0000313" key="2">
    <source>
        <dbReference type="EMBL" id="SEM72544.1"/>
    </source>
</evidence>
<keyword evidence="3" id="KW-1185">Reference proteome</keyword>
<dbReference type="RefSeq" id="WP_055505163.1">
    <property type="nucleotide sequence ID" value="NZ_BBZG01000002.1"/>
</dbReference>
<reference evidence="2 3" key="1">
    <citation type="submission" date="2016-10" db="EMBL/GenBank/DDBJ databases">
        <authorList>
            <person name="de Groot N.N."/>
        </authorList>
    </citation>
    <scope>NUCLEOTIDE SEQUENCE [LARGE SCALE GENOMIC DNA]</scope>
    <source>
        <strain evidence="2 3">DSM 43357</strain>
    </source>
</reference>
<organism evidence="2 3">
    <name type="scientific">Nonomuraea pusilla</name>
    <dbReference type="NCBI Taxonomy" id="46177"/>
    <lineage>
        <taxon>Bacteria</taxon>
        <taxon>Bacillati</taxon>
        <taxon>Actinomycetota</taxon>
        <taxon>Actinomycetes</taxon>
        <taxon>Streptosporangiales</taxon>
        <taxon>Streptosporangiaceae</taxon>
        <taxon>Nonomuraea</taxon>
    </lineage>
</organism>
<evidence type="ECO:0000313" key="3">
    <source>
        <dbReference type="Proteomes" id="UP000198953"/>
    </source>
</evidence>
<dbReference type="AlphaFoldDB" id="A0A1H8ARE9"/>
<name>A0A1H8ARE9_9ACTN</name>
<dbReference type="STRING" id="46177.SAMN05660976_05930"/>
<sequence>MSGEPWHAQTATPQDEHGIPYQDAERLADCLARLGVPTTLHAGYGLALVWVRVGLVVWCDGEKYWWRAGWDEGSRHVVYAWHPATEPARAARRIALRFPGGPCDDRPGRGPAQDGSPC</sequence>
<gene>
    <name evidence="2" type="ORF">SAMN05660976_05930</name>
</gene>
<dbReference type="EMBL" id="FOBF01000016">
    <property type="protein sequence ID" value="SEM72544.1"/>
    <property type="molecule type" value="Genomic_DNA"/>
</dbReference>
<protein>
    <submittedName>
        <fullName evidence="2">Uncharacterized protein</fullName>
    </submittedName>
</protein>
<proteinExistence type="predicted"/>
<dbReference type="OrthoDB" id="3535508at2"/>
<evidence type="ECO:0000256" key="1">
    <source>
        <dbReference type="SAM" id="MobiDB-lite"/>
    </source>
</evidence>